<evidence type="ECO:0000259" key="1">
    <source>
        <dbReference type="PROSITE" id="PS51340"/>
    </source>
</evidence>
<dbReference type="PROSITE" id="PS51340">
    <property type="entry name" value="MOSC"/>
    <property type="match status" value="1"/>
</dbReference>
<name>A0ABX6JUR1_9MICO</name>
<sequence>MAHVISLTRYPVKGFTAEPLEALTVQPDGRIEGDRVLAFRFARAAEPEEREGLEHWPKAKGLALQDFPALAALRLSYDHAARRVRITHDGAELIEAGLDEAGRVQMAEAVTDYVLSTPEGARLRGPGRLPLVMVGDGTTSRFQDRARGFVSVHGQASVDALAAEFGSAVDGRRFRSNVVIDGFPAWQELEWTGEVRIGEVAFSAEGPIVRCLATHANPDTGDRDAPVLTTLTRGIGQKQPTLGRLLLPSDRGGVIRVGDEVRVG</sequence>
<accession>A0ABX6JUR1</accession>
<dbReference type="Proteomes" id="UP000503441">
    <property type="component" value="Chromosome"/>
</dbReference>
<evidence type="ECO:0000313" key="2">
    <source>
        <dbReference type="EMBL" id="QIM18039.1"/>
    </source>
</evidence>
<proteinExistence type="predicted"/>
<evidence type="ECO:0000313" key="3">
    <source>
        <dbReference type="Proteomes" id="UP000503441"/>
    </source>
</evidence>
<dbReference type="RefSeq" id="WP_166329269.1">
    <property type="nucleotide sequence ID" value="NZ_CP049933.1"/>
</dbReference>
<gene>
    <name evidence="2" type="ORF">G7066_04035</name>
</gene>
<keyword evidence="3" id="KW-1185">Reference proteome</keyword>
<organism evidence="2 3">
    <name type="scientific">Leucobacter coleopterorum</name>
    <dbReference type="NCBI Taxonomy" id="2714933"/>
    <lineage>
        <taxon>Bacteria</taxon>
        <taxon>Bacillati</taxon>
        <taxon>Actinomycetota</taxon>
        <taxon>Actinomycetes</taxon>
        <taxon>Micrococcales</taxon>
        <taxon>Microbacteriaceae</taxon>
        <taxon>Leucobacter</taxon>
    </lineage>
</organism>
<reference evidence="2 3" key="1">
    <citation type="submission" date="2020-03" db="EMBL/GenBank/DDBJ databases">
        <title>Leucobacter sp. nov., isolated from beetles.</title>
        <authorList>
            <person name="Hyun D.-W."/>
            <person name="Bae J.-W."/>
        </authorList>
    </citation>
    <scope>NUCLEOTIDE SEQUENCE [LARGE SCALE GENOMIC DNA]</scope>
    <source>
        <strain evidence="2 3">HDW9A</strain>
    </source>
</reference>
<feature type="domain" description="MOSC" evidence="1">
    <location>
        <begin position="108"/>
        <end position="264"/>
    </location>
</feature>
<dbReference type="InterPro" id="IPR005302">
    <property type="entry name" value="MoCF_Sase_C"/>
</dbReference>
<protein>
    <submittedName>
        <fullName evidence="2">MOSC domain-containing protein</fullName>
    </submittedName>
</protein>
<dbReference type="InterPro" id="IPR011037">
    <property type="entry name" value="Pyrv_Knase-like_insert_dom_sf"/>
</dbReference>
<dbReference type="SUPFAM" id="SSF50800">
    <property type="entry name" value="PK beta-barrel domain-like"/>
    <property type="match status" value="1"/>
</dbReference>
<dbReference type="EMBL" id="CP049933">
    <property type="protein sequence ID" value="QIM18039.1"/>
    <property type="molecule type" value="Genomic_DNA"/>
</dbReference>
<dbReference type="Pfam" id="PF03473">
    <property type="entry name" value="MOSC"/>
    <property type="match status" value="1"/>
</dbReference>